<dbReference type="GO" id="GO:0005856">
    <property type="term" value="C:cytoskeleton"/>
    <property type="evidence" value="ECO:0007669"/>
    <property type="project" value="UniProtKB-ARBA"/>
</dbReference>
<evidence type="ECO:0000259" key="4">
    <source>
        <dbReference type="Pfam" id="PF13863"/>
    </source>
</evidence>
<dbReference type="Ensembl" id="ENSPMET00000019918.1">
    <property type="protein sequence ID" value="ENSPMEP00000029136.1"/>
    <property type="gene ID" value="ENSPMEG00000014747.1"/>
</dbReference>
<evidence type="ECO:0000313" key="5">
    <source>
        <dbReference type="Ensembl" id="ENSPMEP00000029136.1"/>
    </source>
</evidence>
<feature type="region of interest" description="Disordered" evidence="3">
    <location>
        <begin position="158"/>
        <end position="186"/>
    </location>
</feature>
<reference evidence="5" key="2">
    <citation type="submission" date="2025-09" db="UniProtKB">
        <authorList>
            <consortium name="Ensembl"/>
        </authorList>
    </citation>
    <scope>IDENTIFICATION</scope>
</reference>
<dbReference type="InterPro" id="IPR025252">
    <property type="entry name" value="DUF4200"/>
</dbReference>
<keyword evidence="1 2" id="KW-0175">Coiled coil</keyword>
<dbReference type="Proteomes" id="UP000261480">
    <property type="component" value="Unplaced"/>
</dbReference>
<dbReference type="PANTHER" id="PTHR21683">
    <property type="entry name" value="COILED-COIL DOMAIN-CONTAINING PROTEIN 42 LIKE-2-LIKE-RELATED"/>
    <property type="match status" value="1"/>
</dbReference>
<evidence type="ECO:0000256" key="3">
    <source>
        <dbReference type="SAM" id="MobiDB-lite"/>
    </source>
</evidence>
<evidence type="ECO:0000313" key="6">
    <source>
        <dbReference type="Proteomes" id="UP000261480"/>
    </source>
</evidence>
<keyword evidence="6" id="KW-1185">Reference proteome</keyword>
<feature type="coiled-coil region" evidence="2">
    <location>
        <begin position="71"/>
        <end position="105"/>
    </location>
</feature>
<name>A0A3B3YP25_9TELE</name>
<evidence type="ECO:0000256" key="1">
    <source>
        <dbReference type="ARBA" id="ARBA00023054"/>
    </source>
</evidence>
<dbReference type="AlphaFoldDB" id="A0A3B3YP25"/>
<protein>
    <recommendedName>
        <fullName evidence="4">DUF4200 domain-containing protein</fullName>
    </recommendedName>
</protein>
<dbReference type="PANTHER" id="PTHR21683:SF3">
    <property type="entry name" value="CILIA AND FLAGELLA ASSOCIATED PROTEIN 100"/>
    <property type="match status" value="1"/>
</dbReference>
<feature type="compositionally biased region" description="Basic and acidic residues" evidence="3">
    <location>
        <begin position="158"/>
        <end position="177"/>
    </location>
</feature>
<evidence type="ECO:0000256" key="2">
    <source>
        <dbReference type="SAM" id="Coils"/>
    </source>
</evidence>
<feature type="domain" description="DUF4200" evidence="4">
    <location>
        <begin position="57"/>
        <end position="154"/>
    </location>
</feature>
<feature type="region of interest" description="Disordered" evidence="3">
    <location>
        <begin position="21"/>
        <end position="52"/>
    </location>
</feature>
<dbReference type="InterPro" id="IPR051147">
    <property type="entry name" value="CFAP_domain-containing"/>
</dbReference>
<reference evidence="5" key="1">
    <citation type="submission" date="2025-08" db="UniProtKB">
        <authorList>
            <consortium name="Ensembl"/>
        </authorList>
    </citation>
    <scope>IDENTIFICATION</scope>
</reference>
<organism evidence="5 6">
    <name type="scientific">Poecilia mexicana</name>
    <dbReference type="NCBI Taxonomy" id="48701"/>
    <lineage>
        <taxon>Eukaryota</taxon>
        <taxon>Metazoa</taxon>
        <taxon>Chordata</taxon>
        <taxon>Craniata</taxon>
        <taxon>Vertebrata</taxon>
        <taxon>Euteleostomi</taxon>
        <taxon>Actinopterygii</taxon>
        <taxon>Neopterygii</taxon>
        <taxon>Teleostei</taxon>
        <taxon>Neoteleostei</taxon>
        <taxon>Acanthomorphata</taxon>
        <taxon>Ovalentaria</taxon>
        <taxon>Atherinomorphae</taxon>
        <taxon>Cyprinodontiformes</taxon>
        <taxon>Poeciliidae</taxon>
        <taxon>Poeciliinae</taxon>
        <taxon>Poecilia</taxon>
    </lineage>
</organism>
<proteinExistence type="predicted"/>
<dbReference type="Pfam" id="PF13863">
    <property type="entry name" value="DUF4200"/>
    <property type="match status" value="1"/>
</dbReference>
<sequence>SKKATHAARALAKLKNELVGELEEEEDGEEESEKKKSLKQIRSKAAFPKQTRSTHKLKITTLSLMTKRSEILKMEKAVAKEERKLKQFEKLIERDNQKFEEFLRENERKSVEARALIREVTKLQLDICVVELEKYEDALTDYLKYKDFLFRLSPPEWQDEKKSKDSKAKTSSEKNDGQEVEPTETGIWNNNLDKPELYFTDPQQLLDLMSELTEQNLSLIQNSARVGEALEKLRQTEEKIQLKYQLFVVGGIFKYLNSWCFFYFQDKMLDALDEKVTEVYSACVENGITDLSTLQKVAKIESRVFSLLQSLEGMPVERLAAVKKVKDSEKRSRMREEKLMEQREKQKERMKRYLERSLADSKKIRHRNPFRDRDRWSFGFFFFFLFFFPRVGRSSCLDACLL</sequence>
<feature type="compositionally biased region" description="Acidic residues" evidence="3">
    <location>
        <begin position="21"/>
        <end position="31"/>
    </location>
</feature>
<accession>A0A3B3YP25</accession>